<dbReference type="InterPro" id="IPR011761">
    <property type="entry name" value="ATP-grasp"/>
</dbReference>
<evidence type="ECO:0000256" key="3">
    <source>
        <dbReference type="ARBA" id="ARBA00022840"/>
    </source>
</evidence>
<protein>
    <submittedName>
        <fullName evidence="6">ATP-grasp fold</fullName>
    </submittedName>
</protein>
<reference evidence="6 7" key="1">
    <citation type="journal article" date="2014" name="Nat. Commun.">
        <title>Multiple recent horizontal transfers of a large genomic region in cheese making fungi.</title>
        <authorList>
            <person name="Cheeseman K."/>
            <person name="Ropars J."/>
            <person name="Renault P."/>
            <person name="Dupont J."/>
            <person name="Gouzy J."/>
            <person name="Branca A."/>
            <person name="Abraham A.L."/>
            <person name="Ceppi M."/>
            <person name="Conseiller E."/>
            <person name="Debuchy R."/>
            <person name="Malagnac F."/>
            <person name="Goarin A."/>
            <person name="Silar P."/>
            <person name="Lacoste S."/>
            <person name="Sallet E."/>
            <person name="Bensimon A."/>
            <person name="Giraud T."/>
            <person name="Brygoo Y."/>
        </authorList>
    </citation>
    <scope>NUCLEOTIDE SEQUENCE [LARGE SCALE GENOMIC DNA]</scope>
    <source>
        <strain evidence="7">FM 013</strain>
    </source>
</reference>
<evidence type="ECO:0000313" key="6">
    <source>
        <dbReference type="EMBL" id="CRL31519.1"/>
    </source>
</evidence>
<feature type="domain" description="ATP-grasp" evidence="5">
    <location>
        <begin position="245"/>
        <end position="514"/>
    </location>
</feature>
<gene>
    <name evidence="6" type="ORF">PCAMFM013_S4Jg000041</name>
</gene>
<keyword evidence="2 4" id="KW-0547">Nucleotide-binding</keyword>
<dbReference type="EMBL" id="HG793313">
    <property type="protein sequence ID" value="CRL31519.1"/>
    <property type="molecule type" value="Genomic_DNA"/>
</dbReference>
<organism evidence="6 7">
    <name type="scientific">Penicillium camemberti (strain FM 013)</name>
    <dbReference type="NCBI Taxonomy" id="1429867"/>
    <lineage>
        <taxon>Eukaryota</taxon>
        <taxon>Fungi</taxon>
        <taxon>Dikarya</taxon>
        <taxon>Ascomycota</taxon>
        <taxon>Pezizomycotina</taxon>
        <taxon>Eurotiomycetes</taxon>
        <taxon>Eurotiomycetidae</taxon>
        <taxon>Eurotiales</taxon>
        <taxon>Aspergillaceae</taxon>
        <taxon>Penicillium</taxon>
    </lineage>
</organism>
<proteinExistence type="predicted"/>
<evidence type="ECO:0000256" key="1">
    <source>
        <dbReference type="ARBA" id="ARBA00022598"/>
    </source>
</evidence>
<dbReference type="AlphaFoldDB" id="A0A0G4PYT2"/>
<sequence>MPHEVCILIDDTQNVHVEIVATSLEPLQRGDINECSVLTALVQPLRREVIDKIRGLFPITRSMLVMDAGSDTPVKATLDPANISSICTCVGDQKGQQTVLFIIANREGRWSASSAPGNSSVFFQPRPMVWQNSSGWPFAASWPMSPATIPLHRLAVVGEVRPAHLSSRFFQAARALGVELVALGPRGHWLQDPESRNDPDREVFIELDLTVDPGLPHRIVTTIQDYAGEIDGLSTVTEYLLIPVAQAAERLGLPTSPSMSFSKSVNKYQTRLEDSPSSCRLVSGLDAFQSQLAYEEEGILPPGPPWIVKPCNGWHCLGATKVATKEGLVAAVERVAKYAAYSRDGPNAEDPQWQTNVLIEEYCDGLEVDCNFVLWDGQILFFEVIGNFPCAGDTVAEGMQTTENFKETQLVFSSALPPSELYTLKSSLYDAITRLGFRSGVFHVEARVGDSSNRYRAAEDDETLDLRPRPKPAARRATVFLIETNARPPGYVDTCASYYANGVDLSRALSQPFHSRPHVVVSAIQATKAGIIASEDPWKDIVQKNPTLMRSVVHHVMSFGEGHRIQNPRLDTTPWLSAFTTYSLKNRADALRLCSQVKRESECEIV</sequence>
<dbReference type="Pfam" id="PF13535">
    <property type="entry name" value="ATP-grasp_4"/>
    <property type="match status" value="1"/>
</dbReference>
<dbReference type="GO" id="GO:0016874">
    <property type="term" value="F:ligase activity"/>
    <property type="evidence" value="ECO:0007669"/>
    <property type="project" value="UniProtKB-KW"/>
</dbReference>
<dbReference type="PANTHER" id="PTHR43585:SF2">
    <property type="entry name" value="ATP-GRASP ENZYME FSQD"/>
    <property type="match status" value="1"/>
</dbReference>
<evidence type="ECO:0000259" key="5">
    <source>
        <dbReference type="PROSITE" id="PS50975"/>
    </source>
</evidence>
<dbReference type="PROSITE" id="PS50975">
    <property type="entry name" value="ATP_GRASP"/>
    <property type="match status" value="1"/>
</dbReference>
<dbReference type="Pfam" id="PF18130">
    <property type="entry name" value="ATPgrasp_N"/>
    <property type="match status" value="1"/>
</dbReference>
<dbReference type="STRING" id="1429867.A0A0G4PYT2"/>
<name>A0A0G4PYT2_PENC3</name>
<dbReference type="Proteomes" id="UP000053732">
    <property type="component" value="Unassembled WGS sequence"/>
</dbReference>
<evidence type="ECO:0000256" key="2">
    <source>
        <dbReference type="ARBA" id="ARBA00022741"/>
    </source>
</evidence>
<keyword evidence="1" id="KW-0436">Ligase</keyword>
<keyword evidence="7" id="KW-1185">Reference proteome</keyword>
<dbReference type="InterPro" id="IPR041472">
    <property type="entry name" value="BL00235/CARNS1_N"/>
</dbReference>
<evidence type="ECO:0000256" key="4">
    <source>
        <dbReference type="PROSITE-ProRule" id="PRU00409"/>
    </source>
</evidence>
<dbReference type="PANTHER" id="PTHR43585">
    <property type="entry name" value="FUMIPYRROLE BIOSYNTHESIS PROTEIN C"/>
    <property type="match status" value="1"/>
</dbReference>
<keyword evidence="3 4" id="KW-0067">ATP-binding</keyword>
<dbReference type="Gene3D" id="3.40.50.20">
    <property type="match status" value="1"/>
</dbReference>
<dbReference type="InterPro" id="IPR052032">
    <property type="entry name" value="ATP-dep_AA_Ligase"/>
</dbReference>
<dbReference type="SUPFAM" id="SSF56059">
    <property type="entry name" value="Glutathione synthetase ATP-binding domain-like"/>
    <property type="match status" value="1"/>
</dbReference>
<accession>A0A0G4PYT2</accession>
<dbReference type="GO" id="GO:0005524">
    <property type="term" value="F:ATP binding"/>
    <property type="evidence" value="ECO:0007669"/>
    <property type="project" value="UniProtKB-UniRule"/>
</dbReference>
<dbReference type="GO" id="GO:0046872">
    <property type="term" value="F:metal ion binding"/>
    <property type="evidence" value="ECO:0007669"/>
    <property type="project" value="InterPro"/>
</dbReference>
<evidence type="ECO:0000313" key="7">
    <source>
        <dbReference type="Proteomes" id="UP000053732"/>
    </source>
</evidence>
<dbReference type="Gene3D" id="3.30.470.20">
    <property type="entry name" value="ATP-grasp fold, B domain"/>
    <property type="match status" value="1"/>
</dbReference>